<feature type="transmembrane region" description="Helical" evidence="6">
    <location>
        <begin position="12"/>
        <end position="33"/>
    </location>
</feature>
<evidence type="ECO:0000256" key="1">
    <source>
        <dbReference type="ARBA" id="ARBA00004651"/>
    </source>
</evidence>
<dbReference type="Proteomes" id="UP001378242">
    <property type="component" value="Unassembled WGS sequence"/>
</dbReference>
<reference evidence="7 8" key="1">
    <citation type="submission" date="2024-02" db="EMBL/GenBank/DDBJ databases">
        <title>Bacteria isolated from the canopy kelp, Nereocystis luetkeana.</title>
        <authorList>
            <person name="Pfister C.A."/>
            <person name="Younker I.T."/>
            <person name="Light S.H."/>
        </authorList>
    </citation>
    <scope>NUCLEOTIDE SEQUENCE [LARGE SCALE GENOMIC DNA]</scope>
    <source>
        <strain evidence="7 8">TI.5.07</strain>
    </source>
</reference>
<feature type="transmembrane region" description="Helical" evidence="6">
    <location>
        <begin position="75"/>
        <end position="93"/>
    </location>
</feature>
<keyword evidence="5 6" id="KW-0472">Membrane</keyword>
<comment type="caution">
    <text evidence="7">The sequence shown here is derived from an EMBL/GenBank/DDBJ whole genome shotgun (WGS) entry which is preliminary data.</text>
</comment>
<evidence type="ECO:0000256" key="3">
    <source>
        <dbReference type="ARBA" id="ARBA00022692"/>
    </source>
</evidence>
<keyword evidence="3 6" id="KW-0812">Transmembrane</keyword>
<gene>
    <name evidence="7" type="ORF">V6243_05510</name>
</gene>
<protein>
    <submittedName>
        <fullName evidence="7">LysE family translocator</fullName>
    </submittedName>
</protein>
<feature type="transmembrane region" description="Helical" evidence="6">
    <location>
        <begin position="191"/>
        <end position="212"/>
    </location>
</feature>
<dbReference type="EMBL" id="JBAKAP010000004">
    <property type="protein sequence ID" value="MEL0616282.1"/>
    <property type="molecule type" value="Genomic_DNA"/>
</dbReference>
<evidence type="ECO:0000313" key="7">
    <source>
        <dbReference type="EMBL" id="MEL0616282.1"/>
    </source>
</evidence>
<evidence type="ECO:0000256" key="2">
    <source>
        <dbReference type="ARBA" id="ARBA00022475"/>
    </source>
</evidence>
<organism evidence="7 8">
    <name type="scientific">Cobetia marina</name>
    <name type="common">Deleya marina</name>
    <dbReference type="NCBI Taxonomy" id="28258"/>
    <lineage>
        <taxon>Bacteria</taxon>
        <taxon>Pseudomonadati</taxon>
        <taxon>Pseudomonadota</taxon>
        <taxon>Gammaproteobacteria</taxon>
        <taxon>Oceanospirillales</taxon>
        <taxon>Halomonadaceae</taxon>
        <taxon>Cobetia</taxon>
    </lineage>
</organism>
<dbReference type="RefSeq" id="WP_077372304.1">
    <property type="nucleotide sequence ID" value="NZ_BJOH01000013.1"/>
</dbReference>
<evidence type="ECO:0000256" key="4">
    <source>
        <dbReference type="ARBA" id="ARBA00022989"/>
    </source>
</evidence>
<dbReference type="PANTHER" id="PTHR30086:SF20">
    <property type="entry name" value="ARGININE EXPORTER PROTEIN ARGO-RELATED"/>
    <property type="match status" value="1"/>
</dbReference>
<evidence type="ECO:0000256" key="6">
    <source>
        <dbReference type="SAM" id="Phobius"/>
    </source>
</evidence>
<name>A0ABU9GCT0_COBMA</name>
<proteinExistence type="predicted"/>
<dbReference type="InterPro" id="IPR001123">
    <property type="entry name" value="LeuE-type"/>
</dbReference>
<evidence type="ECO:0000313" key="8">
    <source>
        <dbReference type="Proteomes" id="UP001378242"/>
    </source>
</evidence>
<keyword evidence="4 6" id="KW-1133">Transmembrane helix</keyword>
<dbReference type="Pfam" id="PF01810">
    <property type="entry name" value="LysE"/>
    <property type="match status" value="1"/>
</dbReference>
<dbReference type="PANTHER" id="PTHR30086">
    <property type="entry name" value="ARGININE EXPORTER PROTEIN ARGO"/>
    <property type="match status" value="1"/>
</dbReference>
<feature type="transmembrane region" description="Helical" evidence="6">
    <location>
        <begin position="158"/>
        <end position="179"/>
    </location>
</feature>
<sequence>MFDFIQFDTAFWSFVVAITLLTVTPGVDTLLVIRNTLRGGLRDGVLTSVAICAGLFVHALVSSAGISLILLQSAWAFSALKLVGAAYLVWLGIKSLLSARRTRGLDIQADVARQRVSLWQPLREGFLSNVLNPKTVVFYMAFLPQFIAPTDPAILKSLWLAGVHFVIANLWQIGVAVMVGGAGRWLARPRVASWMEGITGTVMVALGARLALSR</sequence>
<dbReference type="PIRSF" id="PIRSF006324">
    <property type="entry name" value="LeuE"/>
    <property type="match status" value="1"/>
</dbReference>
<accession>A0ABU9GCT0</accession>
<feature type="transmembrane region" description="Helical" evidence="6">
    <location>
        <begin position="45"/>
        <end position="69"/>
    </location>
</feature>
<comment type="subcellular location">
    <subcellularLocation>
        <location evidence="1">Cell membrane</location>
        <topology evidence="1">Multi-pass membrane protein</topology>
    </subcellularLocation>
</comment>
<evidence type="ECO:0000256" key="5">
    <source>
        <dbReference type="ARBA" id="ARBA00023136"/>
    </source>
</evidence>
<dbReference type="GeneID" id="43178624"/>
<keyword evidence="2" id="KW-1003">Cell membrane</keyword>
<keyword evidence="8" id="KW-1185">Reference proteome</keyword>